<keyword evidence="2" id="KW-1003">Cell membrane</keyword>
<sequence length="439" mass="49577">MSMPDSELRTLLGSGASIRQLMGLWWPRGRRGRGRACSAAAAAVSLASLAWLPTFSGLKLLIDPPPEIEEIAMCYLLIFACTGFFSKAAFLIYKGETVWKLLDLLSETRRLHRNGESNDNIRLSYQQQSRRVYLYMQGAICVAFVFWVSTPLLVRAFLASDEDSPESYRLFPVPLWFPGNMYLSPTYEILYSVQSFSVLVAAQSTVCVDIFFFHLMLMISAEVQVLNENIALMEKVNLKSEKQEDHELRLNIKEKAEDLSFRSVGYSTGKALTEEVSDENMCVQLVKNIQHHQLILRSVVLLQDIMNLSVFILLFVNMVDLCSCIFVGAVLLQRDGNVTKALKPLSTVPPLLYETGMYCIFGQILSDQSEKLTDSAISCGWVDCNDRFKRDFMFLLISAKKPLEITVGKTSKLSKQMLVQVLNGSYGLLNLLYHFQSIQ</sequence>
<protein>
    <recommendedName>
        <fullName evidence="10">Odorant receptor</fullName>
    </recommendedName>
</protein>
<keyword evidence="5 10" id="KW-0552">Olfaction</keyword>
<evidence type="ECO:0000256" key="8">
    <source>
        <dbReference type="ARBA" id="ARBA00023170"/>
    </source>
</evidence>
<comment type="caution">
    <text evidence="10">Lacks conserved residue(s) required for the propagation of feature annotation.</text>
</comment>
<comment type="similarity">
    <text evidence="10">Belongs to the insect chemoreceptor superfamily. Heteromeric odorant receptor channel (TC 1.A.69) family.</text>
</comment>
<evidence type="ECO:0000256" key="3">
    <source>
        <dbReference type="ARBA" id="ARBA00022606"/>
    </source>
</evidence>
<dbReference type="InterPro" id="IPR004117">
    <property type="entry name" value="7tm6_olfct_rcpt"/>
</dbReference>
<feature type="transmembrane region" description="Helical" evidence="10">
    <location>
        <begin position="36"/>
        <end position="55"/>
    </location>
</feature>
<evidence type="ECO:0000256" key="6">
    <source>
        <dbReference type="ARBA" id="ARBA00022989"/>
    </source>
</evidence>
<keyword evidence="6 10" id="KW-1133">Transmembrane helix</keyword>
<keyword evidence="3 10" id="KW-0716">Sensory transduction</keyword>
<dbReference type="GO" id="GO:0004984">
    <property type="term" value="F:olfactory receptor activity"/>
    <property type="evidence" value="ECO:0007669"/>
    <property type="project" value="InterPro"/>
</dbReference>
<keyword evidence="9 10" id="KW-0807">Transducer</keyword>
<proteinExistence type="evidence at transcript level"/>
<name>A0A0M3SBM7_LOCMI</name>
<dbReference type="GO" id="GO:0005886">
    <property type="term" value="C:plasma membrane"/>
    <property type="evidence" value="ECO:0007669"/>
    <property type="project" value="UniProtKB-SubCell"/>
</dbReference>
<dbReference type="GO" id="GO:0007165">
    <property type="term" value="P:signal transduction"/>
    <property type="evidence" value="ECO:0007669"/>
    <property type="project" value="UniProtKB-KW"/>
</dbReference>
<keyword evidence="7 10" id="KW-0472">Membrane</keyword>
<keyword evidence="8 10" id="KW-0675">Receptor</keyword>
<reference evidence="11" key="2">
    <citation type="submission" date="2015-02" db="EMBL/GenBank/DDBJ databases">
        <authorList>
            <person name="Torres C."/>
        </authorList>
    </citation>
    <scope>NUCLEOTIDE SEQUENCE</scope>
</reference>
<reference evidence="11" key="1">
    <citation type="journal article" date="2015" name="Cell. Mol. Life Sci.">
        <title>Identification and functional analysis of olfactory receptor family reveal unusual characteristics of the olfactory system in the migratory locust.</title>
        <authorList>
            <person name="Wang Z."/>
            <person name="Yang P."/>
            <person name="Chen D."/>
            <person name="Jiang F."/>
            <person name="Li Y."/>
            <person name="Wang X."/>
            <person name="Kang L."/>
        </authorList>
    </citation>
    <scope>NUCLEOTIDE SEQUENCE</scope>
</reference>
<feature type="transmembrane region" description="Helical" evidence="10">
    <location>
        <begin position="305"/>
        <end position="332"/>
    </location>
</feature>
<dbReference type="PANTHER" id="PTHR21137:SF35">
    <property type="entry name" value="ODORANT RECEPTOR 19A-RELATED"/>
    <property type="match status" value="1"/>
</dbReference>
<keyword evidence="4 10" id="KW-0812">Transmembrane</keyword>
<evidence type="ECO:0000256" key="10">
    <source>
        <dbReference type="RuleBase" id="RU351113"/>
    </source>
</evidence>
<feature type="transmembrane region" description="Helical" evidence="10">
    <location>
        <begin position="189"/>
        <end position="212"/>
    </location>
</feature>
<feature type="transmembrane region" description="Helical" evidence="10">
    <location>
        <begin position="75"/>
        <end position="93"/>
    </location>
</feature>
<dbReference type="GO" id="GO:0005549">
    <property type="term" value="F:odorant binding"/>
    <property type="evidence" value="ECO:0007669"/>
    <property type="project" value="InterPro"/>
</dbReference>
<accession>A0A0M3SBM7</accession>
<evidence type="ECO:0000256" key="4">
    <source>
        <dbReference type="ARBA" id="ARBA00022692"/>
    </source>
</evidence>
<evidence type="ECO:0000256" key="5">
    <source>
        <dbReference type="ARBA" id="ARBA00022725"/>
    </source>
</evidence>
<evidence type="ECO:0000256" key="7">
    <source>
        <dbReference type="ARBA" id="ARBA00023136"/>
    </source>
</evidence>
<dbReference type="Pfam" id="PF02949">
    <property type="entry name" value="7tm_6"/>
    <property type="match status" value="1"/>
</dbReference>
<organism evidence="11">
    <name type="scientific">Locusta migratoria</name>
    <name type="common">Migratory locust</name>
    <dbReference type="NCBI Taxonomy" id="7004"/>
    <lineage>
        <taxon>Eukaryota</taxon>
        <taxon>Metazoa</taxon>
        <taxon>Ecdysozoa</taxon>
        <taxon>Arthropoda</taxon>
        <taxon>Hexapoda</taxon>
        <taxon>Insecta</taxon>
        <taxon>Pterygota</taxon>
        <taxon>Neoptera</taxon>
        <taxon>Polyneoptera</taxon>
        <taxon>Orthoptera</taxon>
        <taxon>Caelifera</taxon>
        <taxon>Acrididea</taxon>
        <taxon>Acridomorpha</taxon>
        <taxon>Acridoidea</taxon>
        <taxon>Acrididae</taxon>
        <taxon>Oedipodinae</taxon>
        <taxon>Locusta</taxon>
    </lineage>
</organism>
<comment type="subcellular location">
    <subcellularLocation>
        <location evidence="1 10">Cell membrane</location>
        <topology evidence="1 10">Multi-pass membrane protein</topology>
    </subcellularLocation>
</comment>
<evidence type="ECO:0000256" key="9">
    <source>
        <dbReference type="ARBA" id="ARBA00023224"/>
    </source>
</evidence>
<evidence type="ECO:0000256" key="2">
    <source>
        <dbReference type="ARBA" id="ARBA00022475"/>
    </source>
</evidence>
<evidence type="ECO:0000256" key="1">
    <source>
        <dbReference type="ARBA" id="ARBA00004651"/>
    </source>
</evidence>
<dbReference type="EMBL" id="KP843262">
    <property type="protein sequence ID" value="ALD51398.1"/>
    <property type="molecule type" value="mRNA"/>
</dbReference>
<dbReference type="PANTHER" id="PTHR21137">
    <property type="entry name" value="ODORANT RECEPTOR"/>
    <property type="match status" value="1"/>
</dbReference>
<feature type="transmembrane region" description="Helical" evidence="10">
    <location>
        <begin position="132"/>
        <end position="158"/>
    </location>
</feature>
<dbReference type="AlphaFoldDB" id="A0A0M3SBM7"/>
<evidence type="ECO:0000313" key="11">
    <source>
        <dbReference type="EMBL" id="ALD51398.1"/>
    </source>
</evidence>